<evidence type="ECO:0000256" key="6">
    <source>
        <dbReference type="ARBA" id="ARBA00022989"/>
    </source>
</evidence>
<evidence type="ECO:0000313" key="10">
    <source>
        <dbReference type="EMBL" id="KKM16097.1"/>
    </source>
</evidence>
<feature type="transmembrane region" description="Helical" evidence="8">
    <location>
        <begin position="193"/>
        <end position="219"/>
    </location>
</feature>
<dbReference type="InterPro" id="IPR000515">
    <property type="entry name" value="MetI-like"/>
</dbReference>
<dbReference type="PANTHER" id="PTHR42929">
    <property type="entry name" value="INNER MEMBRANE ABC TRANSPORTER PERMEASE PROTEIN YDCU-RELATED-RELATED"/>
    <property type="match status" value="1"/>
</dbReference>
<protein>
    <recommendedName>
        <fullName evidence="9">ABC transmembrane type-1 domain-containing protein</fullName>
    </recommendedName>
</protein>
<comment type="subcellular location">
    <subcellularLocation>
        <location evidence="1">Cell membrane</location>
        <topology evidence="1">Multi-pass membrane protein</topology>
    </subcellularLocation>
</comment>
<feature type="transmembrane region" description="Helical" evidence="8">
    <location>
        <begin position="20"/>
        <end position="40"/>
    </location>
</feature>
<dbReference type="PANTHER" id="PTHR42929:SF6">
    <property type="entry name" value="IRON(III)-TRANSPORT SYSTEM PERMEASE PROTEIN SFUB"/>
    <property type="match status" value="1"/>
</dbReference>
<dbReference type="AlphaFoldDB" id="A0A0F9HLS6"/>
<keyword evidence="6 8" id="KW-1133">Transmembrane helix</keyword>
<feature type="domain" description="ABC transmembrane type-1" evidence="9">
    <location>
        <begin position="71"/>
        <end position="244"/>
    </location>
</feature>
<feature type="transmembrane region" description="Helical" evidence="8">
    <location>
        <begin position="149"/>
        <end position="172"/>
    </location>
</feature>
<evidence type="ECO:0000259" key="9">
    <source>
        <dbReference type="PROSITE" id="PS50928"/>
    </source>
</evidence>
<evidence type="ECO:0000256" key="1">
    <source>
        <dbReference type="ARBA" id="ARBA00004651"/>
    </source>
</evidence>
<comment type="caution">
    <text evidence="10">The sequence shown here is derived from an EMBL/GenBank/DDBJ whole genome shotgun (WGS) entry which is preliminary data.</text>
</comment>
<sequence length="244" mass="26618">MINAQQGKNTALGLRRDPVFIVLTAFMTLVLMLFFVYPVFSVLIKSFTSDGGFSVSNYGDFFRFSYYYKSIINSLLLGVITTSIILIIAFALSYTVSKTNMPLKGFLRVCSLLPLISPPFIFSLALIIIAGRRGLIYQFLGISPTIYGWPGLIISQVLSFLPLGFLMVNNVLQSLNPTLEDASGDLGASQVKTLLKVIVPLSFPGLFKAALLVFIMSLADFGNPMLIGGGVPIMATDAYNLWIG</sequence>
<keyword evidence="3" id="KW-0813">Transport</keyword>
<keyword evidence="4" id="KW-1003">Cell membrane</keyword>
<dbReference type="GO" id="GO:0005886">
    <property type="term" value="C:plasma membrane"/>
    <property type="evidence" value="ECO:0007669"/>
    <property type="project" value="UniProtKB-SubCell"/>
</dbReference>
<evidence type="ECO:0000256" key="8">
    <source>
        <dbReference type="SAM" id="Phobius"/>
    </source>
</evidence>
<organism evidence="10">
    <name type="scientific">marine sediment metagenome</name>
    <dbReference type="NCBI Taxonomy" id="412755"/>
    <lineage>
        <taxon>unclassified sequences</taxon>
        <taxon>metagenomes</taxon>
        <taxon>ecological metagenomes</taxon>
    </lineage>
</organism>
<keyword evidence="7 8" id="KW-0472">Membrane</keyword>
<dbReference type="EMBL" id="LAZR01014752">
    <property type="protein sequence ID" value="KKM16097.1"/>
    <property type="molecule type" value="Genomic_DNA"/>
</dbReference>
<evidence type="ECO:0000256" key="7">
    <source>
        <dbReference type="ARBA" id="ARBA00023136"/>
    </source>
</evidence>
<dbReference type="PROSITE" id="PS50928">
    <property type="entry name" value="ABC_TM1"/>
    <property type="match status" value="1"/>
</dbReference>
<dbReference type="GO" id="GO:0055085">
    <property type="term" value="P:transmembrane transport"/>
    <property type="evidence" value="ECO:0007669"/>
    <property type="project" value="InterPro"/>
</dbReference>
<evidence type="ECO:0000256" key="2">
    <source>
        <dbReference type="ARBA" id="ARBA00007069"/>
    </source>
</evidence>
<keyword evidence="5 8" id="KW-0812">Transmembrane</keyword>
<gene>
    <name evidence="10" type="ORF">LCGC14_1689260</name>
</gene>
<dbReference type="InterPro" id="IPR035906">
    <property type="entry name" value="MetI-like_sf"/>
</dbReference>
<evidence type="ECO:0000256" key="3">
    <source>
        <dbReference type="ARBA" id="ARBA00022448"/>
    </source>
</evidence>
<accession>A0A0F9HLS6</accession>
<feature type="transmembrane region" description="Helical" evidence="8">
    <location>
        <begin position="71"/>
        <end position="94"/>
    </location>
</feature>
<feature type="transmembrane region" description="Helical" evidence="8">
    <location>
        <begin position="106"/>
        <end position="129"/>
    </location>
</feature>
<name>A0A0F9HLS6_9ZZZZ</name>
<proteinExistence type="inferred from homology"/>
<dbReference type="Pfam" id="PF00528">
    <property type="entry name" value="BPD_transp_1"/>
    <property type="match status" value="1"/>
</dbReference>
<dbReference type="CDD" id="cd06261">
    <property type="entry name" value="TM_PBP2"/>
    <property type="match status" value="1"/>
</dbReference>
<dbReference type="SUPFAM" id="SSF161098">
    <property type="entry name" value="MetI-like"/>
    <property type="match status" value="1"/>
</dbReference>
<feature type="non-terminal residue" evidence="10">
    <location>
        <position position="244"/>
    </location>
</feature>
<comment type="similarity">
    <text evidence="2">Belongs to the binding-protein-dependent transport system permease family. CysTW subfamily.</text>
</comment>
<evidence type="ECO:0000256" key="4">
    <source>
        <dbReference type="ARBA" id="ARBA00022475"/>
    </source>
</evidence>
<dbReference type="Gene3D" id="1.10.3720.10">
    <property type="entry name" value="MetI-like"/>
    <property type="match status" value="1"/>
</dbReference>
<evidence type="ECO:0000256" key="5">
    <source>
        <dbReference type="ARBA" id="ARBA00022692"/>
    </source>
</evidence>
<reference evidence="10" key="1">
    <citation type="journal article" date="2015" name="Nature">
        <title>Complex archaea that bridge the gap between prokaryotes and eukaryotes.</title>
        <authorList>
            <person name="Spang A."/>
            <person name="Saw J.H."/>
            <person name="Jorgensen S.L."/>
            <person name="Zaremba-Niedzwiedzka K."/>
            <person name="Martijn J."/>
            <person name="Lind A.E."/>
            <person name="van Eijk R."/>
            <person name="Schleper C."/>
            <person name="Guy L."/>
            <person name="Ettema T.J."/>
        </authorList>
    </citation>
    <scope>NUCLEOTIDE SEQUENCE</scope>
</reference>